<sequence length="77" mass="9051">MKNCNENEDKEKPESEPKEEEKPETETRAPRKCPPEEDVPRKAKRKSGKGLTEYVKEYKKALHNINFSNEDGIREFD</sequence>
<dbReference type="OMA" id="RKNRNFC"/>
<organism evidence="2 3">
    <name type="scientific">Otolemur garnettii</name>
    <name type="common">Small-eared galago</name>
    <name type="synonym">Garnett's greater bushbaby</name>
    <dbReference type="NCBI Taxonomy" id="30611"/>
    <lineage>
        <taxon>Eukaryota</taxon>
        <taxon>Metazoa</taxon>
        <taxon>Chordata</taxon>
        <taxon>Craniata</taxon>
        <taxon>Vertebrata</taxon>
        <taxon>Euteleostomi</taxon>
        <taxon>Mammalia</taxon>
        <taxon>Eutheria</taxon>
        <taxon>Euarchontoglires</taxon>
        <taxon>Primates</taxon>
        <taxon>Strepsirrhini</taxon>
        <taxon>Lorisiformes</taxon>
        <taxon>Galagidae</taxon>
        <taxon>Otolemur</taxon>
    </lineage>
</organism>
<protein>
    <submittedName>
        <fullName evidence="2">Uncharacterized protein</fullName>
    </submittedName>
</protein>
<reference evidence="2" key="2">
    <citation type="submission" date="2025-08" db="UniProtKB">
        <authorList>
            <consortium name="Ensembl"/>
        </authorList>
    </citation>
    <scope>IDENTIFICATION</scope>
</reference>
<accession>H0XQC8</accession>
<proteinExistence type="predicted"/>
<dbReference type="Proteomes" id="UP000005225">
    <property type="component" value="Unassembled WGS sequence"/>
</dbReference>
<feature type="region of interest" description="Disordered" evidence="1">
    <location>
        <begin position="1"/>
        <end position="51"/>
    </location>
</feature>
<feature type="compositionally biased region" description="Basic and acidic residues" evidence="1">
    <location>
        <begin position="1"/>
        <end position="41"/>
    </location>
</feature>
<name>H0XQC8_OTOGA</name>
<dbReference type="Ensembl" id="ENSOGAT00000032666.1">
    <property type="protein sequence ID" value="ENSOGAP00000018320.1"/>
    <property type="gene ID" value="ENSOGAG00000032306.1"/>
</dbReference>
<evidence type="ECO:0000313" key="3">
    <source>
        <dbReference type="Proteomes" id="UP000005225"/>
    </source>
</evidence>
<dbReference type="HOGENOM" id="CLU_2644484_0_0_1"/>
<dbReference type="GeneTree" id="ENSGT00950000185640"/>
<reference evidence="2" key="3">
    <citation type="submission" date="2025-09" db="UniProtKB">
        <authorList>
            <consortium name="Ensembl"/>
        </authorList>
    </citation>
    <scope>IDENTIFICATION</scope>
</reference>
<dbReference type="EMBL" id="AAQR03154654">
    <property type="status" value="NOT_ANNOTATED_CDS"/>
    <property type="molecule type" value="Genomic_DNA"/>
</dbReference>
<dbReference type="STRING" id="30611.ENSOGAP00000018320"/>
<reference evidence="3" key="1">
    <citation type="submission" date="2011-03" db="EMBL/GenBank/DDBJ databases">
        <title>Version 3 of the genome sequence of Otolemur garnettii (Bushbaby).</title>
        <authorList>
            <consortium name="The Broad Institute Genome Sequencing Platform"/>
            <person name="Di Palma F."/>
            <person name="Johnson J."/>
            <person name="Lander E.S."/>
            <person name="Lindblad-Toh K."/>
            <person name="Jaffe D.B."/>
            <person name="Gnerre S."/>
            <person name="MacCallum I."/>
            <person name="Przybylski D."/>
            <person name="Ribeiro F.J."/>
            <person name="Burton J.N."/>
            <person name="Walker B.J."/>
            <person name="Sharpe T."/>
            <person name="Hall G."/>
        </authorList>
    </citation>
    <scope>NUCLEOTIDE SEQUENCE [LARGE SCALE GENOMIC DNA]</scope>
</reference>
<evidence type="ECO:0000256" key="1">
    <source>
        <dbReference type="SAM" id="MobiDB-lite"/>
    </source>
</evidence>
<evidence type="ECO:0000313" key="2">
    <source>
        <dbReference type="Ensembl" id="ENSOGAP00000018320.1"/>
    </source>
</evidence>
<dbReference type="AlphaFoldDB" id="H0XQC8"/>
<keyword evidence="3" id="KW-1185">Reference proteome</keyword>
<dbReference type="InParanoid" id="H0XQC8"/>
<dbReference type="InterPro" id="IPR021156">
    <property type="entry name" value="TF_A-like/BEX"/>
</dbReference>
<dbReference type="Pfam" id="PF04538">
    <property type="entry name" value="BEX"/>
    <property type="match status" value="1"/>
</dbReference>